<accession>X1FD43</accession>
<dbReference type="PANTHER" id="PTHR43566">
    <property type="entry name" value="CONSERVED PROTEIN"/>
    <property type="match status" value="1"/>
</dbReference>
<feature type="non-terminal residue" evidence="2">
    <location>
        <position position="1"/>
    </location>
</feature>
<sequence length="150" mass="17469">LVNIIRPFSTHKPTEIVSAPKIYAFDTGFVSYYKGWNELRNEDKGLLWEHYVLNELQGRLQLRDISYWRDKRNHEIDIVIKSRGRSPTAIECKWSPDNFDFKNLKAFRHHYPEGDNFVVSPGINTGYTRGSGILKVYFLNLESLINTCSA</sequence>
<dbReference type="Pfam" id="PF13635">
    <property type="entry name" value="DUF4143"/>
    <property type="match status" value="1"/>
</dbReference>
<dbReference type="PANTHER" id="PTHR43566:SF2">
    <property type="entry name" value="DUF4143 DOMAIN-CONTAINING PROTEIN"/>
    <property type="match status" value="1"/>
</dbReference>
<feature type="domain" description="DUF4143" evidence="1">
    <location>
        <begin position="3"/>
        <end position="95"/>
    </location>
</feature>
<dbReference type="EMBL" id="BARU01004133">
    <property type="protein sequence ID" value="GAH18673.1"/>
    <property type="molecule type" value="Genomic_DNA"/>
</dbReference>
<evidence type="ECO:0000313" key="2">
    <source>
        <dbReference type="EMBL" id="GAH18673.1"/>
    </source>
</evidence>
<comment type="caution">
    <text evidence="2">The sequence shown here is derived from an EMBL/GenBank/DDBJ whole genome shotgun (WGS) entry which is preliminary data.</text>
</comment>
<protein>
    <recommendedName>
        <fullName evidence="1">DUF4143 domain-containing protein</fullName>
    </recommendedName>
</protein>
<dbReference type="AlphaFoldDB" id="X1FD43"/>
<gene>
    <name evidence="2" type="ORF">S03H2_08491</name>
</gene>
<reference evidence="2" key="1">
    <citation type="journal article" date="2014" name="Front. Microbiol.">
        <title>High frequency of phylogenetically diverse reductive dehalogenase-homologous genes in deep subseafloor sedimentary metagenomes.</title>
        <authorList>
            <person name="Kawai M."/>
            <person name="Futagami T."/>
            <person name="Toyoda A."/>
            <person name="Takaki Y."/>
            <person name="Nishi S."/>
            <person name="Hori S."/>
            <person name="Arai W."/>
            <person name="Tsubouchi T."/>
            <person name="Morono Y."/>
            <person name="Uchiyama I."/>
            <person name="Ito T."/>
            <person name="Fujiyama A."/>
            <person name="Inagaki F."/>
            <person name="Takami H."/>
        </authorList>
    </citation>
    <scope>NUCLEOTIDE SEQUENCE</scope>
    <source>
        <strain evidence="2">Expedition CK06-06</strain>
    </source>
</reference>
<dbReference type="InterPro" id="IPR025420">
    <property type="entry name" value="DUF4143"/>
</dbReference>
<organism evidence="2">
    <name type="scientific">marine sediment metagenome</name>
    <dbReference type="NCBI Taxonomy" id="412755"/>
    <lineage>
        <taxon>unclassified sequences</taxon>
        <taxon>metagenomes</taxon>
        <taxon>ecological metagenomes</taxon>
    </lineage>
</organism>
<evidence type="ECO:0000259" key="1">
    <source>
        <dbReference type="Pfam" id="PF13635"/>
    </source>
</evidence>
<name>X1FD43_9ZZZZ</name>
<proteinExistence type="predicted"/>